<dbReference type="AlphaFoldDB" id="A0A1C5JZR2"/>
<keyword evidence="8 9" id="KW-0472">Membrane</keyword>
<name>A0A1C5JZR2_9ACTN</name>
<comment type="similarity">
    <text evidence="2 10">Belongs to the binding-protein-dependent transport system permease family. MalFG subfamily.</text>
</comment>
<dbReference type="SUPFAM" id="SSF161098">
    <property type="entry name" value="MetI-like"/>
    <property type="match status" value="1"/>
</dbReference>
<keyword evidence="14" id="KW-1185">Reference proteome</keyword>
<evidence type="ECO:0000313" key="14">
    <source>
        <dbReference type="Proteomes" id="UP000198217"/>
    </source>
</evidence>
<dbReference type="Proteomes" id="UP000198217">
    <property type="component" value="Chromosome I"/>
</dbReference>
<feature type="transmembrane region" description="Helical" evidence="9">
    <location>
        <begin position="96"/>
        <end position="114"/>
    </location>
</feature>
<dbReference type="InterPro" id="IPR000515">
    <property type="entry name" value="MetI-like"/>
</dbReference>
<dbReference type="InterPro" id="IPR035906">
    <property type="entry name" value="MetI-like_sf"/>
</dbReference>
<sequence length="546" mass="57868">MSTPLSGPGPAQQVPGREPVGSGLPRSSGTARNHAPITVTGLLVKVVLLGLVAGIAIWAAFPLIEAEKWAGLALLAVTTAGLFYLYLTRRHVPAKYLVPGTLFLIAFQVFPVLYTASTAFTNFGDGHRGSKDDAVVAIQTASVKQVPGSTEYALSIATTGDPATGPLVFLVTDPATGVVSVGDAEGLRRLDPADVTVAPGGKVTAADGYTVLNFGQAGARSQEITDLIVPTAGGAIRSTGLTRAYEGKAMRAYDAGCDCVRDAESGRIWTADESSGAFVAADGERLAQGWKVNVGIDNFARVLTEPAISGPFFGTLVWNFAFAIGSTGLTFLLGMGIALALHSPRMRGTNLYRVLLILPYAMPSFAMLLVWRDMFNTDFGLINNLFGLGVDWFGQDWSARAAVLLVQLWLGYPYMFLVTTGALQAIPRELTEATSVDGASPWQSFRAVVLPLLLVALSPLLIASFAYNFNNINAIWLTTEGGPFPADNPTNGATDLLITYTYRLAFGAQGAEFGMAAAVSIFIFAIVATVSAISFRRTRKQEEVYS</sequence>
<dbReference type="InterPro" id="IPR035277">
    <property type="entry name" value="MalF_N"/>
</dbReference>
<dbReference type="PANTHER" id="PTHR47314:SF1">
    <property type="entry name" value="MALTOSE_MALTODEXTRIN TRANSPORT SYSTEM PERMEASE PROTEIN MALF"/>
    <property type="match status" value="1"/>
</dbReference>
<evidence type="ECO:0000256" key="9">
    <source>
        <dbReference type="RuleBase" id="RU363032"/>
    </source>
</evidence>
<dbReference type="SUPFAM" id="SSF160964">
    <property type="entry name" value="MalF N-terminal region-like"/>
    <property type="match status" value="1"/>
</dbReference>
<dbReference type="PANTHER" id="PTHR47314">
    <property type="entry name" value="MALTOSE/MALTODEXTRIN TRANSPORT SYSTEM PERMEASE PROTEIN MALF"/>
    <property type="match status" value="1"/>
</dbReference>
<feature type="transmembrane region" description="Helical" evidence="9">
    <location>
        <begin position="401"/>
        <end position="426"/>
    </location>
</feature>
<feature type="region of interest" description="Disordered" evidence="11">
    <location>
        <begin position="1"/>
        <end position="32"/>
    </location>
</feature>
<dbReference type="CDD" id="cd06261">
    <property type="entry name" value="TM_PBP2"/>
    <property type="match status" value="1"/>
</dbReference>
<evidence type="ECO:0000259" key="12">
    <source>
        <dbReference type="PROSITE" id="PS50928"/>
    </source>
</evidence>
<dbReference type="Gene3D" id="1.10.3720.10">
    <property type="entry name" value="MetI-like"/>
    <property type="match status" value="1"/>
</dbReference>
<evidence type="ECO:0000256" key="8">
    <source>
        <dbReference type="ARBA" id="ARBA00023136"/>
    </source>
</evidence>
<reference evidence="13 14" key="1">
    <citation type="submission" date="2016-06" db="EMBL/GenBank/DDBJ databases">
        <authorList>
            <person name="Kjaerup R.B."/>
            <person name="Dalgaard T.S."/>
            <person name="Juul-Madsen H.R."/>
        </authorList>
    </citation>
    <scope>NUCLEOTIDE SEQUENCE [LARGE SCALE GENOMIC DNA]</scope>
    <source>
        <strain evidence="13 14">DSM 43904</strain>
    </source>
</reference>
<feature type="domain" description="ABC transmembrane type-1" evidence="12">
    <location>
        <begin position="316"/>
        <end position="534"/>
    </location>
</feature>
<evidence type="ECO:0000256" key="7">
    <source>
        <dbReference type="ARBA" id="ARBA00022989"/>
    </source>
</evidence>
<dbReference type="GO" id="GO:0015423">
    <property type="term" value="F:ABC-type maltose transporter activity"/>
    <property type="evidence" value="ECO:0007669"/>
    <property type="project" value="TreeGrafter"/>
</dbReference>
<dbReference type="Pfam" id="PF16296">
    <property type="entry name" value="TM_PBP2_N"/>
    <property type="match status" value="1"/>
</dbReference>
<keyword evidence="6 9" id="KW-0812">Transmembrane</keyword>
<accession>A0A1C5JZR2</accession>
<evidence type="ECO:0000256" key="10">
    <source>
        <dbReference type="RuleBase" id="RU367050"/>
    </source>
</evidence>
<dbReference type="InterPro" id="IPR032550">
    <property type="entry name" value="TM_PBP2_N"/>
</dbReference>
<feature type="transmembrane region" description="Helical" evidence="9">
    <location>
        <begin position="513"/>
        <end position="535"/>
    </location>
</feature>
<proteinExistence type="inferred from homology"/>
<feature type="transmembrane region" description="Helical" evidence="9">
    <location>
        <begin position="316"/>
        <end position="339"/>
    </location>
</feature>
<feature type="transmembrane region" description="Helical" evidence="9">
    <location>
        <begin position="351"/>
        <end position="371"/>
    </location>
</feature>
<dbReference type="GO" id="GO:1990060">
    <property type="term" value="C:maltose transport complex"/>
    <property type="evidence" value="ECO:0007669"/>
    <property type="project" value="TreeGrafter"/>
</dbReference>
<evidence type="ECO:0000256" key="11">
    <source>
        <dbReference type="SAM" id="MobiDB-lite"/>
    </source>
</evidence>
<evidence type="ECO:0000313" key="13">
    <source>
        <dbReference type="EMBL" id="SCG75526.1"/>
    </source>
</evidence>
<keyword evidence="3 9" id="KW-0813">Transport</keyword>
<evidence type="ECO:0000256" key="2">
    <source>
        <dbReference type="ARBA" id="ARBA00009047"/>
    </source>
</evidence>
<gene>
    <name evidence="13" type="ORF">GA0070609_5133</name>
</gene>
<dbReference type="RefSeq" id="WP_088996100.1">
    <property type="nucleotide sequence ID" value="NZ_LT607750.1"/>
</dbReference>
<keyword evidence="4 10" id="KW-1003">Cell membrane</keyword>
<dbReference type="PROSITE" id="PS50928">
    <property type="entry name" value="ABC_TM1"/>
    <property type="match status" value="1"/>
</dbReference>
<dbReference type="Gene3D" id="3.10.650.10">
    <property type="entry name" value="MalF N-terminal region-like"/>
    <property type="match status" value="1"/>
</dbReference>
<feature type="transmembrane region" description="Helical" evidence="9">
    <location>
        <begin position="69"/>
        <end position="87"/>
    </location>
</feature>
<dbReference type="GO" id="GO:0042956">
    <property type="term" value="P:maltodextrin transmembrane transport"/>
    <property type="evidence" value="ECO:0007669"/>
    <property type="project" value="TreeGrafter"/>
</dbReference>
<feature type="transmembrane region" description="Helical" evidence="9">
    <location>
        <begin position="42"/>
        <end position="63"/>
    </location>
</feature>
<feature type="transmembrane region" description="Helical" evidence="9">
    <location>
        <begin position="447"/>
        <end position="467"/>
    </location>
</feature>
<evidence type="ECO:0000256" key="4">
    <source>
        <dbReference type="ARBA" id="ARBA00022475"/>
    </source>
</evidence>
<organism evidence="13 14">
    <name type="scientific">Micromonospora echinaurantiaca</name>
    <dbReference type="NCBI Taxonomy" id="47857"/>
    <lineage>
        <taxon>Bacteria</taxon>
        <taxon>Bacillati</taxon>
        <taxon>Actinomycetota</taxon>
        <taxon>Actinomycetes</taxon>
        <taxon>Micromonosporales</taxon>
        <taxon>Micromonosporaceae</taxon>
        <taxon>Micromonospora</taxon>
    </lineage>
</organism>
<evidence type="ECO:0000256" key="3">
    <source>
        <dbReference type="ARBA" id="ARBA00022448"/>
    </source>
</evidence>
<protein>
    <recommendedName>
        <fullName evidence="10">Maltose/maltodextrin transport system permease protein</fullName>
    </recommendedName>
</protein>
<dbReference type="Pfam" id="PF00528">
    <property type="entry name" value="BPD_transp_1"/>
    <property type="match status" value="1"/>
</dbReference>
<comment type="function">
    <text evidence="10">Part of the ABC transporter complex MalEFGK involved in maltose/maltodextrin import. Probably responsible for the translocation of the substrate across the membrane.</text>
</comment>
<evidence type="ECO:0000256" key="6">
    <source>
        <dbReference type="ARBA" id="ARBA00022692"/>
    </source>
</evidence>
<comment type="subcellular location">
    <subcellularLocation>
        <location evidence="1 9">Cell membrane</location>
        <topology evidence="1 9">Multi-pass membrane protein</topology>
    </subcellularLocation>
</comment>
<dbReference type="EMBL" id="LT607750">
    <property type="protein sequence ID" value="SCG75526.1"/>
    <property type="molecule type" value="Genomic_DNA"/>
</dbReference>
<dbReference type="Gene3D" id="1.20.58.370">
    <property type="entry name" value="MalF N-terminal region-like"/>
    <property type="match status" value="1"/>
</dbReference>
<evidence type="ECO:0000256" key="5">
    <source>
        <dbReference type="ARBA" id="ARBA00022597"/>
    </source>
</evidence>
<evidence type="ECO:0000256" key="1">
    <source>
        <dbReference type="ARBA" id="ARBA00004651"/>
    </source>
</evidence>
<keyword evidence="5 10" id="KW-0762">Sugar transport</keyword>
<keyword evidence="7 9" id="KW-1133">Transmembrane helix</keyword>